<accession>A0AAD7JTA1</accession>
<protein>
    <recommendedName>
        <fullName evidence="3">Protein kinase domain-containing protein</fullName>
    </recommendedName>
</protein>
<gene>
    <name evidence="1" type="ORF">B0H16DRAFT_1513580</name>
</gene>
<keyword evidence="2" id="KW-1185">Reference proteome</keyword>
<dbReference type="EMBL" id="JARKIB010000015">
    <property type="protein sequence ID" value="KAJ7771446.1"/>
    <property type="molecule type" value="Genomic_DNA"/>
</dbReference>
<evidence type="ECO:0008006" key="3">
    <source>
        <dbReference type="Google" id="ProtNLM"/>
    </source>
</evidence>
<dbReference type="Proteomes" id="UP001215598">
    <property type="component" value="Unassembled WGS sequence"/>
</dbReference>
<evidence type="ECO:0000313" key="1">
    <source>
        <dbReference type="EMBL" id="KAJ7771446.1"/>
    </source>
</evidence>
<reference evidence="1" key="1">
    <citation type="submission" date="2023-03" db="EMBL/GenBank/DDBJ databases">
        <title>Massive genome expansion in bonnet fungi (Mycena s.s.) driven by repeated elements and novel gene families across ecological guilds.</title>
        <authorList>
            <consortium name="Lawrence Berkeley National Laboratory"/>
            <person name="Harder C.B."/>
            <person name="Miyauchi S."/>
            <person name="Viragh M."/>
            <person name="Kuo A."/>
            <person name="Thoen E."/>
            <person name="Andreopoulos B."/>
            <person name="Lu D."/>
            <person name="Skrede I."/>
            <person name="Drula E."/>
            <person name="Henrissat B."/>
            <person name="Morin E."/>
            <person name="Kohler A."/>
            <person name="Barry K."/>
            <person name="LaButti K."/>
            <person name="Morin E."/>
            <person name="Salamov A."/>
            <person name="Lipzen A."/>
            <person name="Mereny Z."/>
            <person name="Hegedus B."/>
            <person name="Baldrian P."/>
            <person name="Stursova M."/>
            <person name="Weitz H."/>
            <person name="Taylor A."/>
            <person name="Grigoriev I.V."/>
            <person name="Nagy L.G."/>
            <person name="Martin F."/>
            <person name="Kauserud H."/>
        </authorList>
    </citation>
    <scope>NUCLEOTIDE SEQUENCE</scope>
    <source>
        <strain evidence="1">CBHHK182m</strain>
    </source>
</reference>
<dbReference type="AlphaFoldDB" id="A0AAD7JTA1"/>
<proteinExistence type="predicted"/>
<name>A0AAD7JTA1_9AGAR</name>
<comment type="caution">
    <text evidence="1">The sequence shown here is derived from an EMBL/GenBank/DDBJ whole genome shotgun (WGS) entry which is preliminary data.</text>
</comment>
<evidence type="ECO:0000313" key="2">
    <source>
        <dbReference type="Proteomes" id="UP001215598"/>
    </source>
</evidence>
<organism evidence="1 2">
    <name type="scientific">Mycena metata</name>
    <dbReference type="NCBI Taxonomy" id="1033252"/>
    <lineage>
        <taxon>Eukaryota</taxon>
        <taxon>Fungi</taxon>
        <taxon>Dikarya</taxon>
        <taxon>Basidiomycota</taxon>
        <taxon>Agaricomycotina</taxon>
        <taxon>Agaricomycetes</taxon>
        <taxon>Agaricomycetidae</taxon>
        <taxon>Agaricales</taxon>
        <taxon>Marasmiineae</taxon>
        <taxon>Mycenaceae</taxon>
        <taxon>Mycena</taxon>
    </lineage>
</organism>
<sequence>MTEGATETDIGLYFSTSPQAAHPRNHCIPIYEVLRVPDDAHSEIVVMPALQKIASPRFDTFGELVEFLRQIFEGLQFMHAHHITLPMVAASSPLRWTNSIQENVAVGWDGKKHSTRMKCNPKHYFVDFRLSRKYTPADIDALESDPFPADIYDLANMITRELVEARCSIHFYINPRMH</sequence>